<dbReference type="InterPro" id="IPR023210">
    <property type="entry name" value="NADP_OxRdtase_dom"/>
</dbReference>
<dbReference type="InterPro" id="IPR020471">
    <property type="entry name" value="AKR"/>
</dbReference>
<keyword evidence="2" id="KW-0521">NADP</keyword>
<comment type="similarity">
    <text evidence="1">Belongs to the aldo/keto reductase family.</text>
</comment>
<comment type="caution">
    <text evidence="8">The sequence shown here is derived from an EMBL/GenBank/DDBJ whole genome shotgun (WGS) entry which is preliminary data.</text>
</comment>
<evidence type="ECO:0000256" key="2">
    <source>
        <dbReference type="ARBA" id="ARBA00022857"/>
    </source>
</evidence>
<proteinExistence type="inferred from homology"/>
<feature type="binding site" evidence="5">
    <location>
        <position position="111"/>
    </location>
    <ligand>
        <name>substrate</name>
    </ligand>
</feature>
<name>A0A931GSN1_9CORY</name>
<evidence type="ECO:0000256" key="3">
    <source>
        <dbReference type="ARBA" id="ARBA00023002"/>
    </source>
</evidence>
<dbReference type="PIRSF" id="PIRSF000097">
    <property type="entry name" value="AKR"/>
    <property type="match status" value="1"/>
</dbReference>
<evidence type="ECO:0000256" key="4">
    <source>
        <dbReference type="PIRSR" id="PIRSR000097-1"/>
    </source>
</evidence>
<evidence type="ECO:0000259" key="7">
    <source>
        <dbReference type="Pfam" id="PF00248"/>
    </source>
</evidence>
<feature type="site" description="Lowers pKa of active site Tyr" evidence="6">
    <location>
        <position position="80"/>
    </location>
</feature>
<evidence type="ECO:0000313" key="9">
    <source>
        <dbReference type="Proteomes" id="UP000658613"/>
    </source>
</evidence>
<evidence type="ECO:0000256" key="5">
    <source>
        <dbReference type="PIRSR" id="PIRSR000097-2"/>
    </source>
</evidence>
<dbReference type="PROSITE" id="PS00063">
    <property type="entry name" value="ALDOKETO_REDUCTASE_3"/>
    <property type="match status" value="1"/>
</dbReference>
<dbReference type="PROSITE" id="PS00798">
    <property type="entry name" value="ALDOKETO_REDUCTASE_1"/>
    <property type="match status" value="1"/>
</dbReference>
<protein>
    <submittedName>
        <fullName evidence="8">2,5-diketo-D-gluconate reductase A</fullName>
        <ecNumber evidence="8">1.1.1.346</ecNumber>
    </submittedName>
</protein>
<keyword evidence="9" id="KW-1185">Reference proteome</keyword>
<keyword evidence="3 8" id="KW-0560">Oxidoreductase</keyword>
<dbReference type="PANTHER" id="PTHR11732">
    <property type="entry name" value="ALDO/KETO REDUCTASE"/>
    <property type="match status" value="1"/>
</dbReference>
<feature type="domain" description="NADP-dependent oxidoreductase" evidence="7">
    <location>
        <begin position="18"/>
        <end position="264"/>
    </location>
</feature>
<dbReference type="GO" id="GO:0016616">
    <property type="term" value="F:oxidoreductase activity, acting on the CH-OH group of donors, NAD or NADP as acceptor"/>
    <property type="evidence" value="ECO:0007669"/>
    <property type="project" value="UniProtKB-ARBA"/>
</dbReference>
<dbReference type="SUPFAM" id="SSF51430">
    <property type="entry name" value="NAD(P)-linked oxidoreductase"/>
    <property type="match status" value="1"/>
</dbReference>
<accession>A0A931GSN1</accession>
<dbReference type="EC" id="1.1.1.346" evidence="8"/>
<gene>
    <name evidence="8" type="ORF">IW254_000019</name>
</gene>
<dbReference type="InterPro" id="IPR036812">
    <property type="entry name" value="NAD(P)_OxRdtase_dom_sf"/>
</dbReference>
<evidence type="ECO:0000256" key="1">
    <source>
        <dbReference type="ARBA" id="ARBA00007905"/>
    </source>
</evidence>
<feature type="active site" description="Proton donor" evidence="4">
    <location>
        <position position="51"/>
    </location>
</feature>
<evidence type="ECO:0000313" key="8">
    <source>
        <dbReference type="EMBL" id="MBG6121050.1"/>
    </source>
</evidence>
<organism evidence="8 9">
    <name type="scientific">Corynebacterium aquatimens</name>
    <dbReference type="NCBI Taxonomy" id="1190508"/>
    <lineage>
        <taxon>Bacteria</taxon>
        <taxon>Bacillati</taxon>
        <taxon>Actinomycetota</taxon>
        <taxon>Actinomycetes</taxon>
        <taxon>Mycobacteriales</taxon>
        <taxon>Corynebacteriaceae</taxon>
        <taxon>Corynebacterium</taxon>
    </lineage>
</organism>
<dbReference type="EMBL" id="JADOUE010000001">
    <property type="protein sequence ID" value="MBG6121050.1"/>
    <property type="molecule type" value="Genomic_DNA"/>
</dbReference>
<dbReference type="CDD" id="cd19071">
    <property type="entry name" value="AKR_AKR1-5-like"/>
    <property type="match status" value="1"/>
</dbReference>
<dbReference type="AlphaFoldDB" id="A0A931GSN1"/>
<sequence length="278" mass="30182">MNSIEELLLNDGQSIPCIGLGTYKLPGSELEPVVRRAVELGYRHFDTATFYGNEEELGAALRAAIAAGDVSREELVVTTKVWNDDQRRAAQAVDESLRKLNLDYIDIHLVHWPMEKAGTFLTAYEALLRAAEEGKIVSVGVANFYEEVLQQLIAETGVAPVLNQVELHVGFTQDPLREFCAEHGIVVEAWAPLGQGKQGLLEHPEVNSVARRLGATPGQVLIAYLLDKGISVIPKTTNLDRLEENLAATGIALGDDDVAQLDSVKTGRGSGDPRTFGV</sequence>
<dbReference type="FunFam" id="3.20.20.100:FF:000002">
    <property type="entry name" value="2,5-diketo-D-gluconic acid reductase A"/>
    <property type="match status" value="1"/>
</dbReference>
<dbReference type="Proteomes" id="UP000658613">
    <property type="component" value="Unassembled WGS sequence"/>
</dbReference>
<dbReference type="Gene3D" id="3.20.20.100">
    <property type="entry name" value="NADP-dependent oxidoreductase domain"/>
    <property type="match status" value="1"/>
</dbReference>
<dbReference type="PRINTS" id="PR00069">
    <property type="entry name" value="ALDKETRDTASE"/>
</dbReference>
<reference evidence="8" key="1">
    <citation type="submission" date="2020-11" db="EMBL/GenBank/DDBJ databases">
        <title>Sequencing the genomes of 1000 actinobacteria strains.</title>
        <authorList>
            <person name="Klenk H.-P."/>
        </authorList>
    </citation>
    <scope>NUCLEOTIDE SEQUENCE</scope>
    <source>
        <strain evidence="8">DSM 45632</strain>
    </source>
</reference>
<dbReference type="InterPro" id="IPR018170">
    <property type="entry name" value="Aldo/ket_reductase_CS"/>
</dbReference>
<dbReference type="RefSeq" id="WP_196823689.1">
    <property type="nucleotide sequence ID" value="NZ_CP046980.1"/>
</dbReference>
<dbReference type="Pfam" id="PF00248">
    <property type="entry name" value="Aldo_ket_red"/>
    <property type="match status" value="1"/>
</dbReference>
<evidence type="ECO:0000256" key="6">
    <source>
        <dbReference type="PIRSR" id="PIRSR000097-3"/>
    </source>
</evidence>